<dbReference type="SUPFAM" id="SSF64076">
    <property type="entry name" value="MTH938-like"/>
    <property type="match status" value="1"/>
</dbReference>
<dbReference type="GO" id="GO:0005743">
    <property type="term" value="C:mitochondrial inner membrane"/>
    <property type="evidence" value="ECO:0007669"/>
    <property type="project" value="TreeGrafter"/>
</dbReference>
<dbReference type="PANTHER" id="PTHR21192:SF2">
    <property type="entry name" value="NADH DEHYDROGENASE [UBIQUINONE] 1 ALPHA SUBCOMPLEX ASSEMBLY FACTOR 3"/>
    <property type="match status" value="1"/>
</dbReference>
<evidence type="ECO:0000256" key="4">
    <source>
        <dbReference type="ARBA" id="ARBA00049984"/>
    </source>
</evidence>
<dbReference type="Gene3D" id="3.40.1230.10">
    <property type="entry name" value="MTH938-like"/>
    <property type="match status" value="1"/>
</dbReference>
<keyword evidence="3" id="KW-0496">Mitochondrion</keyword>
<dbReference type="PANTHER" id="PTHR21192">
    <property type="entry name" value="NUCLEAR PROTEIN E3-3"/>
    <property type="match status" value="1"/>
</dbReference>
<dbReference type="Proteomes" id="UP001295794">
    <property type="component" value="Unassembled WGS sequence"/>
</dbReference>
<dbReference type="InterPro" id="IPR034095">
    <property type="entry name" value="NDUF3"/>
</dbReference>
<evidence type="ECO:0000313" key="7">
    <source>
        <dbReference type="Proteomes" id="UP001295794"/>
    </source>
</evidence>
<evidence type="ECO:0000256" key="3">
    <source>
        <dbReference type="ARBA" id="ARBA00023128"/>
    </source>
</evidence>
<sequence length="197" mass="21616">WPIMSASRLSRLSPICQRNSLARHFMASSRNLLSAPALSTRSLHTTTRRRNPGEAHFGLTNILASDAPPPVQVSAVSEEGIMLEDGLLLTGATIFLDGKVFLWDVPERVTDWKREHLAMFEVCVPKPEILILGTGNDLAHPPPSVKSYLTDLGIQVDVMSTRNACSTYNLLSEEGRRVAAAMSPLVSKRWARPSASQ</sequence>
<feature type="non-terminal residue" evidence="5">
    <location>
        <position position="1"/>
    </location>
</feature>
<evidence type="ECO:0000256" key="2">
    <source>
        <dbReference type="ARBA" id="ARBA00021776"/>
    </source>
</evidence>
<dbReference type="EMBL" id="CAVNYO010000017">
    <property type="protein sequence ID" value="CAK5262441.1"/>
    <property type="molecule type" value="Genomic_DNA"/>
</dbReference>
<dbReference type="GO" id="GO:0032981">
    <property type="term" value="P:mitochondrial respiratory chain complex I assembly"/>
    <property type="evidence" value="ECO:0007669"/>
    <property type="project" value="InterPro"/>
</dbReference>
<proteinExistence type="inferred from homology"/>
<evidence type="ECO:0000313" key="6">
    <source>
        <dbReference type="EMBL" id="CAK5276125.1"/>
    </source>
</evidence>
<organism evidence="5 7">
    <name type="scientific">Mycena citricolor</name>
    <dbReference type="NCBI Taxonomy" id="2018698"/>
    <lineage>
        <taxon>Eukaryota</taxon>
        <taxon>Fungi</taxon>
        <taxon>Dikarya</taxon>
        <taxon>Basidiomycota</taxon>
        <taxon>Agaricomycotina</taxon>
        <taxon>Agaricomycetes</taxon>
        <taxon>Agaricomycetidae</taxon>
        <taxon>Agaricales</taxon>
        <taxon>Marasmiineae</taxon>
        <taxon>Mycenaceae</taxon>
        <taxon>Mycena</taxon>
    </lineage>
</organism>
<dbReference type="InterPro" id="IPR007523">
    <property type="entry name" value="NDUFAF3/AAMDC"/>
</dbReference>
<evidence type="ECO:0000256" key="1">
    <source>
        <dbReference type="ARBA" id="ARBA00004173"/>
    </source>
</evidence>
<comment type="caution">
    <text evidence="5">The sequence shown here is derived from an EMBL/GenBank/DDBJ whole genome shotgun (WGS) entry which is preliminary data.</text>
</comment>
<dbReference type="Pfam" id="PF04430">
    <property type="entry name" value="DUF498"/>
    <property type="match status" value="1"/>
</dbReference>
<dbReference type="AlphaFoldDB" id="A0AAD2GS27"/>
<evidence type="ECO:0000313" key="5">
    <source>
        <dbReference type="EMBL" id="CAK5262441.1"/>
    </source>
</evidence>
<keyword evidence="7" id="KW-1185">Reference proteome</keyword>
<gene>
    <name evidence="5" type="ORF">MYCIT1_LOCUS1160</name>
    <name evidence="6" type="ORF">MYCIT1_LOCUS24246</name>
</gene>
<dbReference type="CDD" id="cd05125">
    <property type="entry name" value="Mth938_2P1-like"/>
    <property type="match status" value="1"/>
</dbReference>
<accession>A0AAD2GS27</accession>
<dbReference type="InterPro" id="IPR036748">
    <property type="entry name" value="MTH938-like_sf"/>
</dbReference>
<protein>
    <recommendedName>
        <fullName evidence="2">NADH dehydrogenase [ubiquinone] 1 alpha subcomplex assembly factor 3</fullName>
    </recommendedName>
</protein>
<comment type="similarity">
    <text evidence="4">Belongs to the NDUFAF3 family.</text>
</comment>
<dbReference type="EMBL" id="CAVNYO010000405">
    <property type="protein sequence ID" value="CAK5276125.1"/>
    <property type="molecule type" value="Genomic_DNA"/>
</dbReference>
<reference evidence="5" key="1">
    <citation type="submission" date="2023-11" db="EMBL/GenBank/DDBJ databases">
        <authorList>
            <person name="De Vega J J."/>
            <person name="De Vega J J."/>
        </authorList>
    </citation>
    <scope>NUCLEOTIDE SEQUENCE</scope>
</reference>
<name>A0AAD2GS27_9AGAR</name>
<comment type="subcellular location">
    <subcellularLocation>
        <location evidence="1">Mitochondrion</location>
    </subcellularLocation>
</comment>